<feature type="binding site" evidence="1">
    <location>
        <position position="261"/>
    </location>
    <ligand>
        <name>L-histidine</name>
        <dbReference type="ChEBI" id="CHEBI:57595"/>
    </ligand>
</feature>
<dbReference type="EMBL" id="SORI01000017">
    <property type="protein sequence ID" value="TDY56761.1"/>
    <property type="molecule type" value="Genomic_DNA"/>
</dbReference>
<dbReference type="GO" id="GO:0004821">
    <property type="term" value="F:histidine-tRNA ligase activity"/>
    <property type="evidence" value="ECO:0007669"/>
    <property type="project" value="TreeGrafter"/>
</dbReference>
<reference evidence="3 4" key="1">
    <citation type="submission" date="2019-03" db="EMBL/GenBank/DDBJ databases">
        <title>Genomic Encyclopedia of Type Strains, Phase IV (KMG-IV): sequencing the most valuable type-strain genomes for metagenomic binning, comparative biology and taxonomic classification.</title>
        <authorList>
            <person name="Goeker M."/>
        </authorList>
    </citation>
    <scope>NUCLEOTIDE SEQUENCE [LARGE SCALE GENOMIC DNA]</scope>
    <source>
        <strain evidence="3 4">DSM 25964</strain>
    </source>
</reference>
<dbReference type="RefSeq" id="WP_133958466.1">
    <property type="nucleotide sequence ID" value="NZ_SORI01000017.1"/>
</dbReference>
<feature type="domain" description="Class II Histidinyl-tRNA synthetase (HisRS)-like catalytic core" evidence="2">
    <location>
        <begin position="15"/>
        <end position="310"/>
    </location>
</feature>
<dbReference type="SUPFAM" id="SSF55681">
    <property type="entry name" value="Class II aaRS and biotin synthetases"/>
    <property type="match status" value="1"/>
</dbReference>
<feature type="binding site" evidence="1">
    <location>
        <position position="125"/>
    </location>
    <ligand>
        <name>L-histidine</name>
        <dbReference type="ChEBI" id="CHEBI:57595"/>
    </ligand>
</feature>
<keyword evidence="3" id="KW-0328">Glycosyltransferase</keyword>
<dbReference type="InterPro" id="IPR041715">
    <property type="entry name" value="HisRS-like_core"/>
</dbReference>
<dbReference type="AlphaFoldDB" id="A0A4R8M4L4"/>
<feature type="binding site" evidence="1">
    <location>
        <begin position="78"/>
        <end position="80"/>
    </location>
    <ligand>
        <name>L-histidine</name>
        <dbReference type="ChEBI" id="CHEBI:57595"/>
    </ligand>
</feature>
<sequence length="393" mass="42519">MVNRLPRGCVNVGGELASAMEECRRIFLSFFENWGYSPFLPSGLQLLESAWDKLPSQVRSRLVALTTPYGEPCCLRGDITLAAVAYLASHYAPEERPLRICYCDRVYMKSAPPRTSIESFQIGAELLGWEGEGADAEMLSLLLRVLDALGLERTTIALGDTTFLQRALASAESASAEGLADALRKGSLPDYFAVLERGNIPDFYRTILSAIPRLRGDISVLAEAEKLWGRGAPLSALKTTAATLESQGFGDRISIDLSLVRDPGYYSGPLFEVYSWESGRSLGGGGRYDRLLSSCGLRGQAMGFALDLEQAASLSSFRSRRSPVMAWAGGLSPEEALRRAADLSSDGTRLEMNWNSDRSASLQAAEKRGCRSWIDLASGTAYTLSPAGKGGAL</sequence>
<accession>A0A4R8M4L4</accession>
<dbReference type="GO" id="GO:0005737">
    <property type="term" value="C:cytoplasm"/>
    <property type="evidence" value="ECO:0007669"/>
    <property type="project" value="InterPro"/>
</dbReference>
<keyword evidence="4" id="KW-1185">Reference proteome</keyword>
<dbReference type="PIRSF" id="PIRSF001549">
    <property type="entry name" value="His-tRNA_synth"/>
    <property type="match status" value="1"/>
</dbReference>
<organism evidence="3 4">
    <name type="scientific">Aminivibrio pyruvatiphilus</name>
    <dbReference type="NCBI Taxonomy" id="1005740"/>
    <lineage>
        <taxon>Bacteria</taxon>
        <taxon>Thermotogati</taxon>
        <taxon>Synergistota</taxon>
        <taxon>Synergistia</taxon>
        <taxon>Synergistales</taxon>
        <taxon>Aminobacteriaceae</taxon>
        <taxon>Aminivibrio</taxon>
    </lineage>
</organism>
<dbReference type="GO" id="GO:0006427">
    <property type="term" value="P:histidyl-tRNA aminoacylation"/>
    <property type="evidence" value="ECO:0007669"/>
    <property type="project" value="TreeGrafter"/>
</dbReference>
<dbReference type="Pfam" id="PF13393">
    <property type="entry name" value="tRNA-synt_His"/>
    <property type="match status" value="1"/>
</dbReference>
<dbReference type="GO" id="GO:0016757">
    <property type="term" value="F:glycosyltransferase activity"/>
    <property type="evidence" value="ECO:0007669"/>
    <property type="project" value="UniProtKB-KW"/>
</dbReference>
<dbReference type="PANTHER" id="PTHR43707">
    <property type="entry name" value="HISTIDYL-TRNA SYNTHETASE"/>
    <property type="match status" value="1"/>
</dbReference>
<protein>
    <submittedName>
        <fullName evidence="3">ATP phosphoribosyltransferase regulatory subunit</fullName>
    </submittedName>
</protein>
<keyword evidence="3" id="KW-0808">Transferase</keyword>
<evidence type="ECO:0000313" key="4">
    <source>
        <dbReference type="Proteomes" id="UP000295066"/>
    </source>
</evidence>
<dbReference type="PANTHER" id="PTHR43707:SF1">
    <property type="entry name" value="HISTIDINE--TRNA LIGASE, MITOCHONDRIAL-RELATED"/>
    <property type="match status" value="1"/>
</dbReference>
<gene>
    <name evidence="3" type="ORF">C8D99_11764</name>
</gene>
<feature type="binding site" evidence="1">
    <location>
        <begin position="265"/>
        <end position="266"/>
    </location>
    <ligand>
        <name>L-histidine</name>
        <dbReference type="ChEBI" id="CHEBI:57595"/>
    </ligand>
</feature>
<dbReference type="InterPro" id="IPR045864">
    <property type="entry name" value="aa-tRNA-synth_II/BPL/LPL"/>
</dbReference>
<dbReference type="OrthoDB" id="9801867at2"/>
<feature type="binding site" evidence="1">
    <location>
        <position position="121"/>
    </location>
    <ligand>
        <name>L-histidine</name>
        <dbReference type="ChEBI" id="CHEBI:57595"/>
    </ligand>
</feature>
<dbReference type="Gene3D" id="3.30.930.10">
    <property type="entry name" value="Bira Bifunctional Protein, Domain 2"/>
    <property type="match status" value="1"/>
</dbReference>
<proteinExistence type="predicted"/>
<evidence type="ECO:0000259" key="2">
    <source>
        <dbReference type="Pfam" id="PF13393"/>
    </source>
</evidence>
<evidence type="ECO:0000256" key="1">
    <source>
        <dbReference type="PIRSR" id="PIRSR001549-1"/>
    </source>
</evidence>
<evidence type="ECO:0000313" key="3">
    <source>
        <dbReference type="EMBL" id="TDY56761.1"/>
    </source>
</evidence>
<dbReference type="InterPro" id="IPR004516">
    <property type="entry name" value="HisRS/HisZ"/>
</dbReference>
<name>A0A4R8M4L4_9BACT</name>
<dbReference type="Proteomes" id="UP000295066">
    <property type="component" value="Unassembled WGS sequence"/>
</dbReference>
<comment type="caution">
    <text evidence="3">The sequence shown here is derived from an EMBL/GenBank/DDBJ whole genome shotgun (WGS) entry which is preliminary data.</text>
</comment>